<reference evidence="3" key="1">
    <citation type="submission" date="2020-05" db="EMBL/GenBank/DDBJ databases">
        <authorList>
            <person name="Chiriac C."/>
            <person name="Salcher M."/>
            <person name="Ghai R."/>
            <person name="Kavagutti S V."/>
        </authorList>
    </citation>
    <scope>NUCLEOTIDE SEQUENCE</scope>
</reference>
<proteinExistence type="inferred from homology"/>
<dbReference type="InterPro" id="IPR008331">
    <property type="entry name" value="Ferritin_DPS_dom"/>
</dbReference>
<dbReference type="InterPro" id="IPR009078">
    <property type="entry name" value="Ferritin-like_SF"/>
</dbReference>
<protein>
    <submittedName>
        <fullName evidence="3">Dps DNA-binding ferritin-like protein (Oxidative damage protectant)</fullName>
    </submittedName>
</protein>
<comment type="similarity">
    <text evidence="1">Belongs to the Dps family.</text>
</comment>
<dbReference type="Pfam" id="PF00210">
    <property type="entry name" value="Ferritin"/>
    <property type="match status" value="1"/>
</dbReference>
<dbReference type="PANTHER" id="PTHR42932:SF1">
    <property type="entry name" value="GENERAL STRESS PROTEIN 20U"/>
    <property type="match status" value="1"/>
</dbReference>
<keyword evidence="3" id="KW-0238">DNA-binding</keyword>
<accession>A0A6J7WGJ1</accession>
<dbReference type="PANTHER" id="PTHR42932">
    <property type="entry name" value="GENERAL STRESS PROTEIN 20U"/>
    <property type="match status" value="1"/>
</dbReference>
<evidence type="ECO:0000313" key="3">
    <source>
        <dbReference type="EMBL" id="CAB5207089.1"/>
    </source>
</evidence>
<dbReference type="InterPro" id="IPR012347">
    <property type="entry name" value="Ferritin-like"/>
</dbReference>
<dbReference type="SUPFAM" id="SSF47240">
    <property type="entry name" value="Ferritin-like"/>
    <property type="match status" value="1"/>
</dbReference>
<evidence type="ECO:0000256" key="1">
    <source>
        <dbReference type="ARBA" id="ARBA00009497"/>
    </source>
</evidence>
<organism evidence="3">
    <name type="scientific">uncultured Caudovirales phage</name>
    <dbReference type="NCBI Taxonomy" id="2100421"/>
    <lineage>
        <taxon>Viruses</taxon>
        <taxon>Duplodnaviria</taxon>
        <taxon>Heunggongvirae</taxon>
        <taxon>Uroviricota</taxon>
        <taxon>Caudoviricetes</taxon>
        <taxon>Peduoviridae</taxon>
        <taxon>Maltschvirus</taxon>
        <taxon>Maltschvirus maltsch</taxon>
    </lineage>
</organism>
<feature type="domain" description="Ferritin/DPS" evidence="2">
    <location>
        <begin position="6"/>
        <end position="146"/>
    </location>
</feature>
<evidence type="ECO:0000259" key="2">
    <source>
        <dbReference type="Pfam" id="PF00210"/>
    </source>
</evidence>
<dbReference type="GO" id="GO:0003677">
    <property type="term" value="F:DNA binding"/>
    <property type="evidence" value="ECO:0007669"/>
    <property type="project" value="UniProtKB-KW"/>
</dbReference>
<dbReference type="InterPro" id="IPR002177">
    <property type="entry name" value="DPS_DNA-bd"/>
</dbReference>
<sequence length="151" mass="17470">MNTEQALMTTFCSNFVAYYRTHYSHANTTGRNFFSDHELLGKIYEDLQDEIDTLGELLRTIDVDMPHSLSDIINDSEITDLPVYDDGDGDEYLLAALEDLAKLIDIHLELEDATKDSMEYNHLANYAQDRVKTLHKYLWMVKSTLKGRDRD</sequence>
<dbReference type="GO" id="GO:0008199">
    <property type="term" value="F:ferric iron binding"/>
    <property type="evidence" value="ECO:0007669"/>
    <property type="project" value="InterPro"/>
</dbReference>
<gene>
    <name evidence="3" type="ORF">UFOVP180_24</name>
</gene>
<dbReference type="Gene3D" id="1.20.1260.10">
    <property type="match status" value="1"/>
</dbReference>
<name>A0A6J7WGJ1_9CAUD</name>
<dbReference type="EMBL" id="LR798227">
    <property type="protein sequence ID" value="CAB5207089.1"/>
    <property type="molecule type" value="Genomic_DNA"/>
</dbReference>